<dbReference type="SUPFAM" id="SSF64288">
    <property type="entry name" value="Chorismate lyase-like"/>
    <property type="match status" value="1"/>
</dbReference>
<comment type="caution">
    <text evidence="6">The sequence shown here is derived from an EMBL/GenBank/DDBJ whole genome shotgun (WGS) entry which is preliminary data.</text>
</comment>
<evidence type="ECO:0000313" key="6">
    <source>
        <dbReference type="EMBL" id="PCE40599.1"/>
    </source>
</evidence>
<dbReference type="CDD" id="cd07377">
    <property type="entry name" value="WHTH_GntR"/>
    <property type="match status" value="1"/>
</dbReference>
<dbReference type="PANTHER" id="PTHR44846:SF16">
    <property type="entry name" value="TRANSCRIPTIONAL REGULATOR PHNF-RELATED"/>
    <property type="match status" value="1"/>
</dbReference>
<evidence type="ECO:0000259" key="5">
    <source>
        <dbReference type="PROSITE" id="PS50949"/>
    </source>
</evidence>
<dbReference type="PROSITE" id="PS50949">
    <property type="entry name" value="HTH_GNTR"/>
    <property type="match status" value="1"/>
</dbReference>
<dbReference type="GO" id="GO:0003677">
    <property type="term" value="F:DNA binding"/>
    <property type="evidence" value="ECO:0007669"/>
    <property type="project" value="UniProtKB-UniRule"/>
</dbReference>
<dbReference type="InterPro" id="IPR050679">
    <property type="entry name" value="Bact_HTH_transcr_reg"/>
</dbReference>
<dbReference type="Proteomes" id="UP000218934">
    <property type="component" value="Unassembled WGS sequence"/>
</dbReference>
<dbReference type="SMART" id="SM00866">
    <property type="entry name" value="UTRA"/>
    <property type="match status" value="1"/>
</dbReference>
<dbReference type="GO" id="GO:0045892">
    <property type="term" value="P:negative regulation of DNA-templated transcription"/>
    <property type="evidence" value="ECO:0007669"/>
    <property type="project" value="UniProtKB-UniRule"/>
</dbReference>
<evidence type="ECO:0000256" key="1">
    <source>
        <dbReference type="ARBA" id="ARBA00023015"/>
    </source>
</evidence>
<dbReference type="PANTHER" id="PTHR44846">
    <property type="entry name" value="MANNOSYL-D-GLYCERATE TRANSPORT/METABOLISM SYSTEM REPRESSOR MNGR-RELATED"/>
    <property type="match status" value="1"/>
</dbReference>
<dbReference type="Gene3D" id="3.40.1410.10">
    <property type="entry name" value="Chorismate lyase-like"/>
    <property type="match status" value="1"/>
</dbReference>
<dbReference type="InterPro" id="IPR000524">
    <property type="entry name" value="Tscrpt_reg_HTH_GntR"/>
</dbReference>
<protein>
    <recommendedName>
        <fullName evidence="4">Histidine utilization repressor</fullName>
    </recommendedName>
</protein>
<evidence type="ECO:0000256" key="2">
    <source>
        <dbReference type="ARBA" id="ARBA00023125"/>
    </source>
</evidence>
<proteinExistence type="predicted"/>
<dbReference type="RefSeq" id="WP_066967321.1">
    <property type="nucleotide sequence ID" value="NZ_CP023449.1"/>
</dbReference>
<keyword evidence="1" id="KW-0805">Transcription regulation</keyword>
<dbReference type="SUPFAM" id="SSF46785">
    <property type="entry name" value="Winged helix' DNA-binding domain"/>
    <property type="match status" value="1"/>
</dbReference>
<dbReference type="EMBL" id="NWUF01000025">
    <property type="protein sequence ID" value="PCE40599.1"/>
    <property type="molecule type" value="Genomic_DNA"/>
</dbReference>
<dbReference type="KEGG" id="rdi:CMV14_14355"/>
<dbReference type="PRINTS" id="PR00035">
    <property type="entry name" value="HTHGNTR"/>
</dbReference>
<name>A0A2A4FR52_9SPHN</name>
<sequence>MRMPLHERIRSDFEGRILDGSLAPGARLPTEAALMQAYDCSRMTVNKALSSLADAGLIDRRKKAGTFVARPRVHSMVLDVPDICAEVRQRGQAYIYRSLARVLRMPQADDADEVSLAGGGNLLQIDGLHIADNVPLSLEHRLVSVAAVPHMADAEIRDMSPGGWLLQHVPWTEAETRISAVAADPAEAGLLEVAAGSPCLSVERRTWRGSDRITYVRQLFPGAAYDMIARFGPAVSLRGSGG</sequence>
<feature type="domain" description="HTH gntR-type" evidence="5">
    <location>
        <begin position="3"/>
        <end position="71"/>
    </location>
</feature>
<dbReference type="Gene3D" id="1.10.10.10">
    <property type="entry name" value="Winged helix-like DNA-binding domain superfamily/Winged helix DNA-binding domain"/>
    <property type="match status" value="1"/>
</dbReference>
<dbReference type="GO" id="GO:0006547">
    <property type="term" value="P:L-histidine metabolic process"/>
    <property type="evidence" value="ECO:0007669"/>
    <property type="project" value="UniProtKB-UniRule"/>
</dbReference>
<accession>A0A2A4FR52</accession>
<keyword evidence="3" id="KW-0804">Transcription</keyword>
<evidence type="ECO:0000313" key="7">
    <source>
        <dbReference type="Proteomes" id="UP000218934"/>
    </source>
</evidence>
<dbReference type="InterPro" id="IPR036390">
    <property type="entry name" value="WH_DNA-bd_sf"/>
</dbReference>
<evidence type="ECO:0000256" key="4">
    <source>
        <dbReference type="NCBIfam" id="TIGR02018"/>
    </source>
</evidence>
<gene>
    <name evidence="6" type="primary">hutC</name>
    <name evidence="6" type="ORF">COO09_19270</name>
</gene>
<dbReference type="AlphaFoldDB" id="A0A2A4FR52"/>
<dbReference type="Pfam" id="PF07702">
    <property type="entry name" value="UTRA"/>
    <property type="match status" value="1"/>
</dbReference>
<keyword evidence="7" id="KW-1185">Reference proteome</keyword>
<dbReference type="InterPro" id="IPR036388">
    <property type="entry name" value="WH-like_DNA-bd_sf"/>
</dbReference>
<dbReference type="InterPro" id="IPR010248">
    <property type="entry name" value="His_ut_repres"/>
</dbReference>
<dbReference type="InterPro" id="IPR028978">
    <property type="entry name" value="Chorismate_lyase_/UTRA_dom_sf"/>
</dbReference>
<dbReference type="InterPro" id="IPR011663">
    <property type="entry name" value="UTRA"/>
</dbReference>
<dbReference type="OrthoDB" id="9808698at2"/>
<evidence type="ECO:0000256" key="3">
    <source>
        <dbReference type="ARBA" id="ARBA00023163"/>
    </source>
</evidence>
<organism evidence="6 7">
    <name type="scientific">Rhizorhabdus dicambivorans</name>
    <dbReference type="NCBI Taxonomy" id="1850238"/>
    <lineage>
        <taxon>Bacteria</taxon>
        <taxon>Pseudomonadati</taxon>
        <taxon>Pseudomonadota</taxon>
        <taxon>Alphaproteobacteria</taxon>
        <taxon>Sphingomonadales</taxon>
        <taxon>Sphingomonadaceae</taxon>
        <taxon>Rhizorhabdus</taxon>
    </lineage>
</organism>
<keyword evidence="2" id="KW-0238">DNA-binding</keyword>
<dbReference type="NCBIfam" id="TIGR02018">
    <property type="entry name" value="his_ut_repres"/>
    <property type="match status" value="1"/>
</dbReference>
<dbReference type="GO" id="GO:0003700">
    <property type="term" value="F:DNA-binding transcription factor activity"/>
    <property type="evidence" value="ECO:0007669"/>
    <property type="project" value="UniProtKB-UniRule"/>
</dbReference>
<reference evidence="6 7" key="1">
    <citation type="submission" date="2017-09" db="EMBL/GenBank/DDBJ databases">
        <title>The Catabolism of 3,6-Dichlorosalicylic acid is Initiated by the Cytochrome P450 Monooxygenase DsmABC in Rhizorhabdus dicambivorans Ndbn-20.</title>
        <authorList>
            <person name="Na L."/>
        </authorList>
    </citation>
    <scope>NUCLEOTIDE SEQUENCE [LARGE SCALE GENOMIC DNA]</scope>
    <source>
        <strain evidence="6 7">Ndbn-20m</strain>
    </source>
</reference>
<dbReference type="SMART" id="SM00345">
    <property type="entry name" value="HTH_GNTR"/>
    <property type="match status" value="1"/>
</dbReference>
<dbReference type="Pfam" id="PF00392">
    <property type="entry name" value="GntR"/>
    <property type="match status" value="1"/>
</dbReference>